<dbReference type="VEuPathDB" id="AmoebaDB:ACA1_384040"/>
<dbReference type="AlphaFoldDB" id="L8HBD7"/>
<dbReference type="Proteomes" id="UP000011083">
    <property type="component" value="Unassembled WGS sequence"/>
</dbReference>
<proteinExistence type="predicted"/>
<evidence type="ECO:0000313" key="2">
    <source>
        <dbReference type="Proteomes" id="UP000011083"/>
    </source>
</evidence>
<evidence type="ECO:0000313" key="1">
    <source>
        <dbReference type="EMBL" id="ELR21701.1"/>
    </source>
</evidence>
<dbReference type="EMBL" id="KB007900">
    <property type="protein sequence ID" value="ELR21701.1"/>
    <property type="molecule type" value="Genomic_DNA"/>
</dbReference>
<protein>
    <recommendedName>
        <fullName evidence="3">MIT domain containing protein</fullName>
    </recommendedName>
</protein>
<dbReference type="KEGG" id="acan:ACA1_384040"/>
<gene>
    <name evidence="1" type="ORF">ACA1_384040</name>
</gene>
<dbReference type="OMA" id="QGQLFER"/>
<name>L8HBD7_ACACF</name>
<dbReference type="SUPFAM" id="SSF116846">
    <property type="entry name" value="MIT domain"/>
    <property type="match status" value="1"/>
</dbReference>
<dbReference type="OrthoDB" id="2245455at2759"/>
<keyword evidence="2" id="KW-1185">Reference proteome</keyword>
<dbReference type="GeneID" id="14922615"/>
<accession>L8HBD7</accession>
<dbReference type="PANTHER" id="PTHR37327:SF1">
    <property type="entry name" value="MICROTUBULE INTERACTING AND TRANSPORT DOMAIN-CONTAINING PROTEIN"/>
    <property type="match status" value="1"/>
</dbReference>
<dbReference type="RefSeq" id="XP_004347083.1">
    <property type="nucleotide sequence ID" value="XM_004347033.1"/>
</dbReference>
<reference evidence="1 2" key="1">
    <citation type="journal article" date="2013" name="Genome Biol.">
        <title>Genome of Acanthamoeba castellanii highlights extensive lateral gene transfer and early evolution of tyrosine kinase signaling.</title>
        <authorList>
            <person name="Clarke M."/>
            <person name="Lohan A.J."/>
            <person name="Liu B."/>
            <person name="Lagkouvardos I."/>
            <person name="Roy S."/>
            <person name="Zafar N."/>
            <person name="Bertelli C."/>
            <person name="Schilde C."/>
            <person name="Kianianmomeni A."/>
            <person name="Burglin T.R."/>
            <person name="Frech C."/>
            <person name="Turcotte B."/>
            <person name="Kopec K.O."/>
            <person name="Synnott J.M."/>
            <person name="Choo C."/>
            <person name="Paponov I."/>
            <person name="Finkler A."/>
            <person name="Soon Heng Tan C."/>
            <person name="Hutchins A.P."/>
            <person name="Weinmeier T."/>
            <person name="Rattei T."/>
            <person name="Chu J.S."/>
            <person name="Gimenez G."/>
            <person name="Irimia M."/>
            <person name="Rigden D.J."/>
            <person name="Fitzpatrick D.A."/>
            <person name="Lorenzo-Morales J."/>
            <person name="Bateman A."/>
            <person name="Chiu C.H."/>
            <person name="Tang P."/>
            <person name="Hegemann P."/>
            <person name="Fromm H."/>
            <person name="Raoult D."/>
            <person name="Greub G."/>
            <person name="Miranda-Saavedra D."/>
            <person name="Chen N."/>
            <person name="Nash P."/>
            <person name="Ginger M.L."/>
            <person name="Horn M."/>
            <person name="Schaap P."/>
            <person name="Caler L."/>
            <person name="Loftus B."/>
        </authorList>
    </citation>
    <scope>NUCLEOTIDE SEQUENCE [LARGE SCALE GENOMIC DNA]</scope>
    <source>
        <strain evidence="1 2">Neff</strain>
    </source>
</reference>
<organism evidence="1 2">
    <name type="scientific">Acanthamoeba castellanii (strain ATCC 30010 / Neff)</name>
    <dbReference type="NCBI Taxonomy" id="1257118"/>
    <lineage>
        <taxon>Eukaryota</taxon>
        <taxon>Amoebozoa</taxon>
        <taxon>Discosea</taxon>
        <taxon>Longamoebia</taxon>
        <taxon>Centramoebida</taxon>
        <taxon>Acanthamoebidae</taxon>
        <taxon>Acanthamoeba</taxon>
    </lineage>
</organism>
<sequence length="317" mass="35366">MDAQVQRITNALALARVAVEADRNAEYVSALWKYKELVVALEAEQAHLPAEVRPAAAERIARYRARAVALEKCIPKKAARPGSNFASRGIGTLVRKEVAKVNFVEEMIHPATAKMMEAPPISNLARPFWLIKVLNTTITTGGFITPKLYISRTEPARRQIHGVQQKIAGLQTLLEALSKLSPNDSSNKDFFIRQLEELCSVLDSVQSGLSRHLAFIKSKEGSILKGMARGAGLLKTGLAGGQMDDSYVQLLSQTFQKATYFENWIVQWEKGAKEVVDLLKRVSDFFYNVILAFAIRHGHLTRPTRAVDVMTNHDWLR</sequence>
<dbReference type="InterPro" id="IPR036181">
    <property type="entry name" value="MIT_dom_sf"/>
</dbReference>
<dbReference type="PANTHER" id="PTHR37327">
    <property type="entry name" value="CHROMOSOME 1, WHOLE GENOME SHOTGUN SEQUENCE"/>
    <property type="match status" value="1"/>
</dbReference>
<evidence type="ECO:0008006" key="3">
    <source>
        <dbReference type="Google" id="ProtNLM"/>
    </source>
</evidence>